<gene>
    <name evidence="3" type="ORF">CBOVIS_LOCUS8838</name>
</gene>
<dbReference type="AlphaFoldDB" id="A0A8S1EYV9"/>
<feature type="region of interest" description="Disordered" evidence="1">
    <location>
        <begin position="1"/>
        <end position="22"/>
    </location>
</feature>
<comment type="caution">
    <text evidence="3">The sequence shown here is derived from an EMBL/GenBank/DDBJ whole genome shotgun (WGS) entry which is preliminary data.</text>
</comment>
<dbReference type="SUPFAM" id="SSF103473">
    <property type="entry name" value="MFS general substrate transporter"/>
    <property type="match status" value="1"/>
</dbReference>
<dbReference type="EMBL" id="CADEPM010000005">
    <property type="protein sequence ID" value="CAB3406824.1"/>
    <property type="molecule type" value="Genomic_DNA"/>
</dbReference>
<protein>
    <recommendedName>
        <fullName evidence="5">Major facilitator superfamily (MFS) profile domain-containing protein</fullName>
    </recommendedName>
</protein>
<dbReference type="InterPro" id="IPR036259">
    <property type="entry name" value="MFS_trans_sf"/>
</dbReference>
<dbReference type="GO" id="GO:0022857">
    <property type="term" value="F:transmembrane transporter activity"/>
    <property type="evidence" value="ECO:0007669"/>
    <property type="project" value="InterPro"/>
</dbReference>
<evidence type="ECO:0000313" key="3">
    <source>
        <dbReference type="EMBL" id="CAB3406824.1"/>
    </source>
</evidence>
<feature type="transmembrane region" description="Helical" evidence="2">
    <location>
        <begin position="168"/>
        <end position="189"/>
    </location>
</feature>
<feature type="transmembrane region" description="Helical" evidence="2">
    <location>
        <begin position="424"/>
        <end position="446"/>
    </location>
</feature>
<evidence type="ECO:0000256" key="2">
    <source>
        <dbReference type="SAM" id="Phobius"/>
    </source>
</evidence>
<feature type="transmembrane region" description="Helical" evidence="2">
    <location>
        <begin position="335"/>
        <end position="354"/>
    </location>
</feature>
<reference evidence="3 4" key="1">
    <citation type="submission" date="2020-04" db="EMBL/GenBank/DDBJ databases">
        <authorList>
            <person name="Laetsch R D."/>
            <person name="Stevens L."/>
            <person name="Kumar S."/>
            <person name="Blaxter L. M."/>
        </authorList>
    </citation>
    <scope>NUCLEOTIDE SEQUENCE [LARGE SCALE GENOMIC DNA]</scope>
</reference>
<dbReference type="PANTHER" id="PTHR45757:SF31">
    <property type="entry name" value="MFS DOMAIN-CONTAINING PROTEIN"/>
    <property type="match status" value="1"/>
</dbReference>
<keyword evidence="4" id="KW-1185">Reference proteome</keyword>
<keyword evidence="2" id="KW-0812">Transmembrane</keyword>
<name>A0A8S1EYV9_9PELO</name>
<dbReference type="Pfam" id="PF07690">
    <property type="entry name" value="MFS_1"/>
    <property type="match status" value="1"/>
</dbReference>
<accession>A0A8S1EYV9</accession>
<feature type="transmembrane region" description="Helical" evidence="2">
    <location>
        <begin position="110"/>
        <end position="128"/>
    </location>
</feature>
<keyword evidence="2" id="KW-1133">Transmembrane helix</keyword>
<feature type="transmembrane region" description="Helical" evidence="2">
    <location>
        <begin position="134"/>
        <end position="156"/>
    </location>
</feature>
<feature type="transmembrane region" description="Helical" evidence="2">
    <location>
        <begin position="305"/>
        <end position="323"/>
    </location>
</feature>
<dbReference type="Proteomes" id="UP000494206">
    <property type="component" value="Unassembled WGS sequence"/>
</dbReference>
<feature type="transmembrane region" description="Helical" evidence="2">
    <location>
        <begin position="391"/>
        <end position="412"/>
    </location>
</feature>
<keyword evidence="2" id="KW-0472">Membrane</keyword>
<feature type="transmembrane region" description="Helical" evidence="2">
    <location>
        <begin position="360"/>
        <end position="379"/>
    </location>
</feature>
<feature type="transmembrane region" description="Helical" evidence="2">
    <location>
        <begin position="84"/>
        <end position="103"/>
    </location>
</feature>
<dbReference type="Gene3D" id="1.20.1250.20">
    <property type="entry name" value="MFS general substrate transporter like domains"/>
    <property type="match status" value="2"/>
</dbReference>
<feature type="transmembrane region" description="Helical" evidence="2">
    <location>
        <begin position="201"/>
        <end position="221"/>
    </location>
</feature>
<evidence type="ECO:0000256" key="1">
    <source>
        <dbReference type="SAM" id="MobiDB-lite"/>
    </source>
</evidence>
<organism evidence="3 4">
    <name type="scientific">Caenorhabditis bovis</name>
    <dbReference type="NCBI Taxonomy" id="2654633"/>
    <lineage>
        <taxon>Eukaryota</taxon>
        <taxon>Metazoa</taxon>
        <taxon>Ecdysozoa</taxon>
        <taxon>Nematoda</taxon>
        <taxon>Chromadorea</taxon>
        <taxon>Rhabditida</taxon>
        <taxon>Rhabditina</taxon>
        <taxon>Rhabditomorpha</taxon>
        <taxon>Rhabditoidea</taxon>
        <taxon>Rhabditidae</taxon>
        <taxon>Peloderinae</taxon>
        <taxon>Caenorhabditis</taxon>
    </lineage>
</organism>
<dbReference type="PANTHER" id="PTHR45757">
    <property type="entry name" value="PROTEIN CBG23364-RELATED"/>
    <property type="match status" value="1"/>
</dbReference>
<evidence type="ECO:0000313" key="4">
    <source>
        <dbReference type="Proteomes" id="UP000494206"/>
    </source>
</evidence>
<feature type="transmembrane region" description="Helical" evidence="2">
    <location>
        <begin position="265"/>
        <end position="285"/>
    </location>
</feature>
<evidence type="ECO:0008006" key="5">
    <source>
        <dbReference type="Google" id="ProtNLM"/>
    </source>
</evidence>
<dbReference type="GO" id="GO:0016020">
    <property type="term" value="C:membrane"/>
    <property type="evidence" value="ECO:0007669"/>
    <property type="project" value="TreeGrafter"/>
</dbReference>
<dbReference type="InterPro" id="IPR011701">
    <property type="entry name" value="MFS"/>
</dbReference>
<dbReference type="OrthoDB" id="2985014at2759"/>
<sequence length="464" mass="51944">MKTIYFSRRRNHSVSQPRQAVSRPQFRRPVRLSMLPIRFLIYGLATICITLLYALRLAFHSTIICQIVEDDEDGFLRDDTLRQLTFQSVAFGLAIGLIPLHFMNSWGTRNVTTIFGFLGVGAAMMYPLAHRHDFYASFVVRVAQGAPLAILLWLIAKIASEWTPRGEMALALAILTSVYQMAPFVAQITAAEMCEHFGWEYTYYSLAVLCAACHVAFYCVYTDNAQENRYAGDVEKRLIGEHKKREVVVVAATPFRAILTDATVLATWLANIAFFSTLLIFLQYGPLYIHQLLGFSVRTTGYSGGFSHVLCLVAKISFGRLMDRCEIEMTKRLKLAWALIEVPSIGLLLAVMMVDNSLMKLSAIVLFIAIHGVAIVIIVKTQTFRSAQYSHVLANGNTLCVVVCLFVQPIIVKCLVQSNTIAEWSHVFGLHAGLVAVSIIVFLVFVDSRPARWTTDLVVDDEKI</sequence>
<feature type="transmembrane region" description="Helical" evidence="2">
    <location>
        <begin position="35"/>
        <end position="55"/>
    </location>
</feature>
<proteinExistence type="predicted"/>